<evidence type="ECO:0000313" key="1">
    <source>
        <dbReference type="EnsemblPlants" id="MELO3C013422.2.1"/>
    </source>
</evidence>
<dbReference type="Gramene" id="MELO3C013422.2.1">
    <property type="protein sequence ID" value="MELO3C013422.2.1"/>
    <property type="gene ID" value="MELO3C013422.2"/>
</dbReference>
<dbReference type="EnsemblPlants" id="MELO3C013422.2.1">
    <property type="protein sequence ID" value="MELO3C013422.2.1"/>
    <property type="gene ID" value="MELO3C013422.2"/>
</dbReference>
<protein>
    <submittedName>
        <fullName evidence="1">Uncharacterized protein</fullName>
    </submittedName>
</protein>
<proteinExistence type="predicted"/>
<sequence>MAEDAKLRTELQRDEIRGRTAAQERRFVKCGKRNGTYRIENEKTEDNIGPSY</sequence>
<name>A0A9I9D5H0_CUCME</name>
<dbReference type="AlphaFoldDB" id="A0A9I9D5H0"/>
<reference evidence="1" key="1">
    <citation type="submission" date="2023-03" db="UniProtKB">
        <authorList>
            <consortium name="EnsemblPlants"/>
        </authorList>
    </citation>
    <scope>IDENTIFICATION</scope>
</reference>
<accession>A0A9I9D5H0</accession>
<organism evidence="1">
    <name type="scientific">Cucumis melo</name>
    <name type="common">Muskmelon</name>
    <dbReference type="NCBI Taxonomy" id="3656"/>
    <lineage>
        <taxon>Eukaryota</taxon>
        <taxon>Viridiplantae</taxon>
        <taxon>Streptophyta</taxon>
        <taxon>Embryophyta</taxon>
        <taxon>Tracheophyta</taxon>
        <taxon>Spermatophyta</taxon>
        <taxon>Magnoliopsida</taxon>
        <taxon>eudicotyledons</taxon>
        <taxon>Gunneridae</taxon>
        <taxon>Pentapetalae</taxon>
        <taxon>rosids</taxon>
        <taxon>fabids</taxon>
        <taxon>Cucurbitales</taxon>
        <taxon>Cucurbitaceae</taxon>
        <taxon>Benincaseae</taxon>
        <taxon>Cucumis</taxon>
    </lineage>
</organism>